<dbReference type="EMBL" id="RMBX01000015">
    <property type="protein sequence ID" value="RPD38568.1"/>
    <property type="molecule type" value="Genomic_DNA"/>
</dbReference>
<sequence length="926" mass="106928">MTELQGAINAVKNGILSFCKFASSNDAGTTGAHQAGLYIPRNSIKLLFNTPGIKGQQLEKWVNITWWGAETKSCRFIYYGRKTRNEYRITNLGRSFQEEDLIVIVKNEDTGYSGFCLTSPDDKQYFLQTFGLARRDTNNLIPYRSPDHSPSKVEIRPAPNDILENNNYLVTDTVADRQEKEQIPVSYESKAISFRPKAHILILLGEELIKSPVMAIYELIKNAYDADAKSVDVSFVNIENLEEAAIVIKDNGTGITEEVLENVWFEPGSDFRKPINEEGIRVVKRSPIFERVPMGEKGIGRFAVHKLGNRIRMYSRPSLVYTNEDGKFIKKILLDYELIVDIDWRRFSQSKYLEDVDITWYKNKDQSSFKFKEDSGTYIEIGDLKEGWTRGMARQLKRNTISMLSPKNDYSKFRIDLNFHNSWLDRFPETEQILQSAPFKLIVLIDELYKITFEYQFLLKNNAQIGSRVINDQTTDLLDKGKYERNIKEELKPFFETYFRNKGYEERSIKEAVEKQLTPPVSYGSLMLEIYSFDLDSQSLRDTTDSAKLVKELLKDHSGIKVFKGDLRVYDYGDPGNDWLGLDLKRIQNKEWFSNNQNIGYIYLDSETSGTLIEKTNREGFIENESFDHFKVMLDYILTQFSVERQSDRRKWLLFNKTGPLESFESRISALKALIFKLELQQVQKDELMQETGRVEEKYEQDRNNLLIPAGVGMTASFAMHEIEKLVPRMKESIWEMPVDIKKMRGQIDELDDYVEGILSVLKKGGNNEVLLSEAINQAVKNYSTRLNDHEIRVTINTDSNADKIIADKRVLITIIMNLIDNSLYWLDTVHRQEKGIYISTSREVNNTSVLIVDNGPGFKDKTEDIVLPFFSRKKDGIGIGMYLIDTVMIQFGKLNIIHDRESLRERGVPEMYNGAAVELVFNKKI</sequence>
<keyword evidence="1" id="KW-0597">Phosphoprotein</keyword>
<dbReference type="PANTHER" id="PTHR43065:SF10">
    <property type="entry name" value="PEROXIDE STRESS-ACTIVATED HISTIDINE KINASE MAK3"/>
    <property type="match status" value="1"/>
</dbReference>
<dbReference type="PROSITE" id="PS50109">
    <property type="entry name" value="HIS_KIN"/>
    <property type="match status" value="1"/>
</dbReference>
<keyword evidence="10" id="KW-1185">Reference proteome</keyword>
<keyword evidence="2" id="KW-0808">Transferase</keyword>
<dbReference type="InterPro" id="IPR005467">
    <property type="entry name" value="His_kinase_dom"/>
</dbReference>
<dbReference type="PANTHER" id="PTHR43065">
    <property type="entry name" value="SENSOR HISTIDINE KINASE"/>
    <property type="match status" value="1"/>
</dbReference>
<dbReference type="InterPro" id="IPR023372">
    <property type="entry name" value="Rest_endonuc_II_EcoRII_N"/>
</dbReference>
<evidence type="ECO:0000256" key="3">
    <source>
        <dbReference type="ARBA" id="ARBA00022741"/>
    </source>
</evidence>
<keyword evidence="5" id="KW-0067">ATP-binding</keyword>
<keyword evidence="6" id="KW-0902">Two-component regulatory system</keyword>
<evidence type="ECO:0000313" key="10">
    <source>
        <dbReference type="Proteomes" id="UP000279089"/>
    </source>
</evidence>
<dbReference type="Proteomes" id="UP000279089">
    <property type="component" value="Unassembled WGS sequence"/>
</dbReference>
<dbReference type="GO" id="GO:0005524">
    <property type="term" value="F:ATP binding"/>
    <property type="evidence" value="ECO:0007669"/>
    <property type="project" value="UniProtKB-KW"/>
</dbReference>
<dbReference type="AlphaFoldDB" id="A0A3N4M618"/>
<reference evidence="10" key="1">
    <citation type="submission" date="2018-11" db="EMBL/GenBank/DDBJ databases">
        <title>Chitinophaga lutea sp.nov., isolate from arsenic contaminated soil.</title>
        <authorList>
            <person name="Zong Y."/>
        </authorList>
    </citation>
    <scope>NUCLEOTIDE SEQUENCE [LARGE SCALE GENOMIC DNA]</scope>
    <source>
        <strain evidence="10">YLT18</strain>
    </source>
</reference>
<dbReference type="Gene3D" id="2.40.330.10">
    <property type="entry name" value="DNA-binding pseudobarrel domain"/>
    <property type="match status" value="1"/>
</dbReference>
<dbReference type="RefSeq" id="WP_120519064.1">
    <property type="nucleotide sequence ID" value="NZ_QXZY01000015.1"/>
</dbReference>
<dbReference type="GO" id="GO:0016301">
    <property type="term" value="F:kinase activity"/>
    <property type="evidence" value="ECO:0007669"/>
    <property type="project" value="UniProtKB-KW"/>
</dbReference>
<gene>
    <name evidence="9" type="ORF">EG028_25215</name>
</gene>
<evidence type="ECO:0000256" key="2">
    <source>
        <dbReference type="ARBA" id="ARBA00022679"/>
    </source>
</evidence>
<accession>A0A3N4M618</accession>
<evidence type="ECO:0000313" key="9">
    <source>
        <dbReference type="EMBL" id="RPD38568.1"/>
    </source>
</evidence>
<keyword evidence="3" id="KW-0547">Nucleotide-binding</keyword>
<evidence type="ECO:0000259" key="8">
    <source>
        <dbReference type="PROSITE" id="PS50109"/>
    </source>
</evidence>
<proteinExistence type="predicted"/>
<evidence type="ECO:0000256" key="5">
    <source>
        <dbReference type="ARBA" id="ARBA00022840"/>
    </source>
</evidence>
<feature type="coiled-coil region" evidence="7">
    <location>
        <begin position="661"/>
        <end position="705"/>
    </location>
</feature>
<evidence type="ECO:0000256" key="4">
    <source>
        <dbReference type="ARBA" id="ARBA00022777"/>
    </source>
</evidence>
<dbReference type="Pfam" id="PF09217">
    <property type="entry name" value="EcoRII-N"/>
    <property type="match status" value="1"/>
</dbReference>
<dbReference type="SUPFAM" id="SSF101936">
    <property type="entry name" value="DNA-binding pseudobarrel domain"/>
    <property type="match status" value="1"/>
</dbReference>
<dbReference type="SUPFAM" id="SSF55874">
    <property type="entry name" value="ATPase domain of HSP90 chaperone/DNA topoisomerase II/histidine kinase"/>
    <property type="match status" value="2"/>
</dbReference>
<name>A0A3N4M618_9BACT</name>
<keyword evidence="4" id="KW-0418">Kinase</keyword>
<dbReference type="InterPro" id="IPR015300">
    <property type="entry name" value="DNA-bd_pseudobarrel_sf"/>
</dbReference>
<dbReference type="Pfam" id="PF13589">
    <property type="entry name" value="HATPase_c_3"/>
    <property type="match status" value="1"/>
</dbReference>
<organism evidence="9 10">
    <name type="scientific">Chitinophaga barathri</name>
    <dbReference type="NCBI Taxonomy" id="1647451"/>
    <lineage>
        <taxon>Bacteria</taxon>
        <taxon>Pseudomonadati</taxon>
        <taxon>Bacteroidota</taxon>
        <taxon>Chitinophagia</taxon>
        <taxon>Chitinophagales</taxon>
        <taxon>Chitinophagaceae</taxon>
        <taxon>Chitinophaga</taxon>
    </lineage>
</organism>
<comment type="caution">
    <text evidence="9">The sequence shown here is derived from an EMBL/GenBank/DDBJ whole genome shotgun (WGS) entry which is preliminary data.</text>
</comment>
<dbReference type="OrthoDB" id="9816482at2"/>
<dbReference type="InterPro" id="IPR036890">
    <property type="entry name" value="HATPase_C_sf"/>
</dbReference>
<feature type="domain" description="Histidine kinase" evidence="8">
    <location>
        <begin position="747"/>
        <end position="889"/>
    </location>
</feature>
<evidence type="ECO:0000256" key="6">
    <source>
        <dbReference type="ARBA" id="ARBA00023012"/>
    </source>
</evidence>
<evidence type="ECO:0000256" key="1">
    <source>
        <dbReference type="ARBA" id="ARBA00022553"/>
    </source>
</evidence>
<keyword evidence="7" id="KW-0175">Coiled coil</keyword>
<protein>
    <recommendedName>
        <fullName evidence="8">Histidine kinase domain-containing protein</fullName>
    </recommendedName>
</protein>
<evidence type="ECO:0000256" key="7">
    <source>
        <dbReference type="SAM" id="Coils"/>
    </source>
</evidence>
<dbReference type="Gene3D" id="3.30.565.10">
    <property type="entry name" value="Histidine kinase-like ATPase, C-terminal domain"/>
    <property type="match status" value="2"/>
</dbReference>
<dbReference type="GO" id="GO:0000160">
    <property type="term" value="P:phosphorelay signal transduction system"/>
    <property type="evidence" value="ECO:0007669"/>
    <property type="project" value="UniProtKB-KW"/>
</dbReference>